<evidence type="ECO:0000313" key="1">
    <source>
        <dbReference type="EMBL" id="PKI35640.1"/>
    </source>
</evidence>
<evidence type="ECO:0000313" key="2">
    <source>
        <dbReference type="Proteomes" id="UP000233551"/>
    </source>
</evidence>
<dbReference type="EMBL" id="PGOL01005254">
    <property type="protein sequence ID" value="PKI35640.1"/>
    <property type="molecule type" value="Genomic_DNA"/>
</dbReference>
<sequence length="100" mass="10755">MGSGDSSSHVSFTRLPGRYTLPSHAIGVQACGPRRDEIRFDQGEEKSVGLCAHPNFVSSGHAGASLCNAAWECPPSRGRAMDARVKESPLPVYDPKVESW</sequence>
<keyword evidence="2" id="KW-1185">Reference proteome</keyword>
<protein>
    <submittedName>
        <fullName evidence="1">Uncharacterized protein</fullName>
    </submittedName>
</protein>
<dbReference type="Proteomes" id="UP000233551">
    <property type="component" value="Unassembled WGS sequence"/>
</dbReference>
<gene>
    <name evidence="1" type="ORF">CRG98_043967</name>
</gene>
<reference evidence="1 2" key="1">
    <citation type="submission" date="2017-11" db="EMBL/GenBank/DDBJ databases">
        <title>De-novo sequencing of pomegranate (Punica granatum L.) genome.</title>
        <authorList>
            <person name="Akparov Z."/>
            <person name="Amiraslanov A."/>
            <person name="Hajiyeva S."/>
            <person name="Abbasov M."/>
            <person name="Kaur K."/>
            <person name="Hamwieh A."/>
            <person name="Solovyev V."/>
            <person name="Salamov A."/>
            <person name="Braich B."/>
            <person name="Kosarev P."/>
            <person name="Mahmoud A."/>
            <person name="Hajiyev E."/>
            <person name="Babayeva S."/>
            <person name="Izzatullayeva V."/>
            <person name="Mammadov A."/>
            <person name="Mammadov A."/>
            <person name="Sharifova S."/>
            <person name="Ojaghi J."/>
            <person name="Eynullazada K."/>
            <person name="Bayramov B."/>
            <person name="Abdulazimova A."/>
            <person name="Shahmuradov I."/>
        </authorList>
    </citation>
    <scope>NUCLEOTIDE SEQUENCE [LARGE SCALE GENOMIC DNA]</scope>
    <source>
        <strain evidence="2">cv. AG2017</strain>
        <tissue evidence="1">Leaf</tissue>
    </source>
</reference>
<accession>A0A2I0HVU4</accession>
<proteinExistence type="predicted"/>
<organism evidence="1 2">
    <name type="scientific">Punica granatum</name>
    <name type="common">Pomegranate</name>
    <dbReference type="NCBI Taxonomy" id="22663"/>
    <lineage>
        <taxon>Eukaryota</taxon>
        <taxon>Viridiplantae</taxon>
        <taxon>Streptophyta</taxon>
        <taxon>Embryophyta</taxon>
        <taxon>Tracheophyta</taxon>
        <taxon>Spermatophyta</taxon>
        <taxon>Magnoliopsida</taxon>
        <taxon>eudicotyledons</taxon>
        <taxon>Gunneridae</taxon>
        <taxon>Pentapetalae</taxon>
        <taxon>rosids</taxon>
        <taxon>malvids</taxon>
        <taxon>Myrtales</taxon>
        <taxon>Lythraceae</taxon>
        <taxon>Punica</taxon>
    </lineage>
</organism>
<name>A0A2I0HVU4_PUNGR</name>
<comment type="caution">
    <text evidence="1">The sequence shown here is derived from an EMBL/GenBank/DDBJ whole genome shotgun (WGS) entry which is preliminary data.</text>
</comment>
<dbReference type="AlphaFoldDB" id="A0A2I0HVU4"/>